<protein>
    <submittedName>
        <fullName evidence="1">Uncharacterized protein</fullName>
    </submittedName>
</protein>
<organism evidence="1">
    <name type="scientific">marine sediment metagenome</name>
    <dbReference type="NCBI Taxonomy" id="412755"/>
    <lineage>
        <taxon>unclassified sequences</taxon>
        <taxon>metagenomes</taxon>
        <taxon>ecological metagenomes</taxon>
    </lineage>
</organism>
<sequence length="76" mass="9269">MKTVIIKFYTFRYERELMVFSSTKMLLKYYQQKYPRAKRLRVKEFSTFIQVLNHNTPLDFASPTTIKRVIIDEQID</sequence>
<dbReference type="AlphaFoldDB" id="A0A0F9TZ18"/>
<name>A0A0F9TZ18_9ZZZZ</name>
<comment type="caution">
    <text evidence="1">The sequence shown here is derived from an EMBL/GenBank/DDBJ whole genome shotgun (WGS) entry which is preliminary data.</text>
</comment>
<dbReference type="EMBL" id="LAZR01000932">
    <property type="protein sequence ID" value="KKN54361.1"/>
    <property type="molecule type" value="Genomic_DNA"/>
</dbReference>
<proteinExistence type="predicted"/>
<accession>A0A0F9TZ18</accession>
<evidence type="ECO:0000313" key="1">
    <source>
        <dbReference type="EMBL" id="KKN54361.1"/>
    </source>
</evidence>
<reference evidence="1" key="1">
    <citation type="journal article" date="2015" name="Nature">
        <title>Complex archaea that bridge the gap between prokaryotes and eukaryotes.</title>
        <authorList>
            <person name="Spang A."/>
            <person name="Saw J.H."/>
            <person name="Jorgensen S.L."/>
            <person name="Zaremba-Niedzwiedzka K."/>
            <person name="Martijn J."/>
            <person name="Lind A.E."/>
            <person name="van Eijk R."/>
            <person name="Schleper C."/>
            <person name="Guy L."/>
            <person name="Ettema T.J."/>
        </authorList>
    </citation>
    <scope>NUCLEOTIDE SEQUENCE</scope>
</reference>
<gene>
    <name evidence="1" type="ORF">LCGC14_0593390</name>
</gene>